<dbReference type="Gene3D" id="1.10.3210.10">
    <property type="entry name" value="Hypothetical protein af1432"/>
    <property type="match status" value="1"/>
</dbReference>
<dbReference type="EMBL" id="WTPX01000053">
    <property type="protein sequence ID" value="NNJ25875.1"/>
    <property type="molecule type" value="Genomic_DNA"/>
</dbReference>
<dbReference type="Pfam" id="PF01966">
    <property type="entry name" value="HD"/>
    <property type="match status" value="1"/>
</dbReference>
<accession>A0ABX1VD84</accession>
<comment type="caution">
    <text evidence="3">The sequence shown here is derived from an EMBL/GenBank/DDBJ whole genome shotgun (WGS) entry which is preliminary data.</text>
</comment>
<dbReference type="PANTHER" id="PTHR37294:SF1">
    <property type="entry name" value="3'-5' EXORIBONUCLEASE YHAM"/>
    <property type="match status" value="1"/>
</dbReference>
<proteinExistence type="predicted"/>
<evidence type="ECO:0000256" key="1">
    <source>
        <dbReference type="ARBA" id="ARBA00022801"/>
    </source>
</evidence>
<dbReference type="SUPFAM" id="SSF109604">
    <property type="entry name" value="HD-domain/PDEase-like"/>
    <property type="match status" value="1"/>
</dbReference>
<evidence type="ECO:0000259" key="2">
    <source>
        <dbReference type="SMART" id="SM00471"/>
    </source>
</evidence>
<dbReference type="Proteomes" id="UP000609651">
    <property type="component" value="Unassembled WGS sequence"/>
</dbReference>
<dbReference type="SMART" id="SM00471">
    <property type="entry name" value="HDc"/>
    <property type="match status" value="1"/>
</dbReference>
<evidence type="ECO:0000313" key="4">
    <source>
        <dbReference type="Proteomes" id="UP000609651"/>
    </source>
</evidence>
<dbReference type="CDD" id="cd00077">
    <property type="entry name" value="HDc"/>
    <property type="match status" value="1"/>
</dbReference>
<dbReference type="EC" id="3.1.-.-" evidence="3"/>
<dbReference type="InterPro" id="IPR050798">
    <property type="entry name" value="YhaM_exoribonuc/phosphodiest"/>
</dbReference>
<gene>
    <name evidence="3" type="primary">yhaM_2</name>
    <name evidence="3" type="ORF">LzC2_19510</name>
</gene>
<dbReference type="PANTHER" id="PTHR37294">
    <property type="entry name" value="3'-5' EXORIBONUCLEASE YHAM"/>
    <property type="match status" value="1"/>
</dbReference>
<reference evidence="3 4" key="1">
    <citation type="journal article" date="2020" name="Syst. Appl. Microbiol.">
        <title>Alienimonas chondri sp. nov., a novel planctomycete isolated from the biofilm of the red alga Chondrus crispus.</title>
        <authorList>
            <person name="Vitorino I."/>
            <person name="Albuquerque L."/>
            <person name="Wiegand S."/>
            <person name="Kallscheuer N."/>
            <person name="da Costa M.S."/>
            <person name="Lobo-da-Cunha A."/>
            <person name="Jogler C."/>
            <person name="Lage O.M."/>
        </authorList>
    </citation>
    <scope>NUCLEOTIDE SEQUENCE [LARGE SCALE GENOMIC DNA]</scope>
    <source>
        <strain evidence="3 4">LzC2</strain>
    </source>
</reference>
<dbReference type="InterPro" id="IPR003607">
    <property type="entry name" value="HD/PDEase_dom"/>
</dbReference>
<protein>
    <submittedName>
        <fullName evidence="3">3'-5' exoribonuclease YhaM</fullName>
        <ecNumber evidence="3">3.1.-.-</ecNumber>
    </submittedName>
</protein>
<sequence length="347" mass="37899">MLFPDTPSKLSDLKPGATADVFALLSSKKQDVTKAGKPFYKCTFRDADREASVMVWSDSGHFADCEANWTKGAFYKLRGTYEENNYGPQLNLDKIRPVQPTDAEAGFKESDFFETSRFDPENMFRALTTLLGDAIEDGPLRAVVLKVLNDRAEAFKTWPAANRNHHAFAGGLLEHTLSVVRTTQWLCEKYAGMYPEMSPPLCVDAALAGAALHDIGKLEELDGSPAGAEYTSSGRLIGHILIGRDWLRAAAAAFEQTGQAGPQGGPADAELLLRTEHVIVSHHGIREFGSPAEPHTPEALIVQHADELDAKFNMLADGLKRAPGDGPFTPFDKRFGKPIFRGLPDAD</sequence>
<dbReference type="GO" id="GO:0016787">
    <property type="term" value="F:hydrolase activity"/>
    <property type="evidence" value="ECO:0007669"/>
    <property type="project" value="UniProtKB-KW"/>
</dbReference>
<keyword evidence="4" id="KW-1185">Reference proteome</keyword>
<evidence type="ECO:0000313" key="3">
    <source>
        <dbReference type="EMBL" id="NNJ25875.1"/>
    </source>
</evidence>
<keyword evidence="1 3" id="KW-0378">Hydrolase</keyword>
<feature type="domain" description="HD/PDEase" evidence="2">
    <location>
        <begin position="168"/>
        <end position="320"/>
    </location>
</feature>
<name>A0ABX1VD84_9PLAN</name>
<organism evidence="3 4">
    <name type="scientific">Alienimonas chondri</name>
    <dbReference type="NCBI Taxonomy" id="2681879"/>
    <lineage>
        <taxon>Bacteria</taxon>
        <taxon>Pseudomonadati</taxon>
        <taxon>Planctomycetota</taxon>
        <taxon>Planctomycetia</taxon>
        <taxon>Planctomycetales</taxon>
        <taxon>Planctomycetaceae</taxon>
        <taxon>Alienimonas</taxon>
    </lineage>
</organism>
<dbReference type="RefSeq" id="WP_171186325.1">
    <property type="nucleotide sequence ID" value="NZ_WTPX01000053.1"/>
</dbReference>
<dbReference type="InterPro" id="IPR006674">
    <property type="entry name" value="HD_domain"/>
</dbReference>